<comment type="subcellular location">
    <subcellularLocation>
        <location evidence="1">Cell membrane</location>
        <topology evidence="1">Multi-pass membrane protein</topology>
    </subcellularLocation>
</comment>
<evidence type="ECO:0000313" key="10">
    <source>
        <dbReference type="EMBL" id="BBM86761.1"/>
    </source>
</evidence>
<name>A0A5S9F5W9_UABAM</name>
<dbReference type="OrthoDB" id="9770099at2"/>
<protein>
    <submittedName>
        <fullName evidence="10">Permease</fullName>
    </submittedName>
</protein>
<feature type="coiled-coil region" evidence="7">
    <location>
        <begin position="262"/>
        <end position="289"/>
    </location>
</feature>
<evidence type="ECO:0000256" key="1">
    <source>
        <dbReference type="ARBA" id="ARBA00004651"/>
    </source>
</evidence>
<evidence type="ECO:0000313" key="11">
    <source>
        <dbReference type="Proteomes" id="UP000326354"/>
    </source>
</evidence>
<evidence type="ECO:0000256" key="7">
    <source>
        <dbReference type="SAM" id="Coils"/>
    </source>
</evidence>
<reference evidence="10 11" key="1">
    <citation type="submission" date="2019-08" db="EMBL/GenBank/DDBJ databases">
        <title>Complete genome sequence of Candidatus Uab amorphum.</title>
        <authorList>
            <person name="Shiratori T."/>
            <person name="Suzuki S."/>
            <person name="Kakizawa Y."/>
            <person name="Ishida K."/>
        </authorList>
    </citation>
    <scope>NUCLEOTIDE SEQUENCE [LARGE SCALE GENOMIC DNA]</scope>
    <source>
        <strain evidence="10 11">SRT547</strain>
    </source>
</reference>
<dbReference type="EMBL" id="AP019860">
    <property type="protein sequence ID" value="BBM86761.1"/>
    <property type="molecule type" value="Genomic_DNA"/>
</dbReference>
<keyword evidence="6 8" id="KW-0472">Membrane</keyword>
<dbReference type="RefSeq" id="WP_151970804.1">
    <property type="nucleotide sequence ID" value="NZ_AP019860.1"/>
</dbReference>
<evidence type="ECO:0000256" key="3">
    <source>
        <dbReference type="ARBA" id="ARBA00022475"/>
    </source>
</evidence>
<dbReference type="PANTHER" id="PTHR30489">
    <property type="entry name" value="LIPOPROTEIN-RELEASING SYSTEM TRANSMEMBRANE PROTEIN LOLE"/>
    <property type="match status" value="1"/>
</dbReference>
<keyword evidence="5 8" id="KW-1133">Transmembrane helix</keyword>
<evidence type="ECO:0000256" key="5">
    <source>
        <dbReference type="ARBA" id="ARBA00022989"/>
    </source>
</evidence>
<dbReference type="PANTHER" id="PTHR30489:SF0">
    <property type="entry name" value="LIPOPROTEIN-RELEASING SYSTEM TRANSMEMBRANE PROTEIN LOLE"/>
    <property type="match status" value="1"/>
</dbReference>
<dbReference type="AlphaFoldDB" id="A0A5S9F5W9"/>
<sequence length="542" mass="61916">MKWGYLARYCWNSILGKTDRIFSFLSIFSIIVTITIFISLTGLLYSFKQYTTQVLDNLPLNIEVFKTQNMLQSNISSQEKDILAVTGVEKMSKRVATRVPFYNAQGNFVPKKNLPQGTTTNPQIEDLELIDINDTIVSLQNKEELQSRFDEAGIIVSWRFLQRLGYFKQKASPRDKTTWQGATIPKHLFIQVVDNEARPPIPLKLPVPVRGVIENLPRAAYILTEDFYNLTTKWRNDFQYLITDFENKPLVAPQKNIRIAYYVLDEDQLMAAEDSIEDIEEQVDLYEIEVYIESWQVEDRLEERLVFGSYNGDFLNKKSLDKIDADIRAYEGLKEVVPLKFVEEMPDVKTWDSFDKFEFSSEHMQATVYLQNRKYIRDVLSRLRTMGLFASSPLEKALKTFENQEQFYLAATIAIFSLIVLLSGIVLFSTFYTSVQRKQKQIGLLKAIGASNTLVTLLFMIESALITLISAPFGVALGRYTGMQAGTWINSIAKFEGTGIEFGLPETYIATIVGAVFICSWLAIFTPIRMAAKIEPAQAVRS</sequence>
<organism evidence="10 11">
    <name type="scientific">Uabimicrobium amorphum</name>
    <dbReference type="NCBI Taxonomy" id="2596890"/>
    <lineage>
        <taxon>Bacteria</taxon>
        <taxon>Pseudomonadati</taxon>
        <taxon>Planctomycetota</taxon>
        <taxon>Candidatus Uabimicrobiia</taxon>
        <taxon>Candidatus Uabimicrobiales</taxon>
        <taxon>Candidatus Uabimicrobiaceae</taxon>
        <taxon>Candidatus Uabimicrobium</taxon>
    </lineage>
</organism>
<dbReference type="KEGG" id="uam:UABAM_05148"/>
<dbReference type="Proteomes" id="UP000326354">
    <property type="component" value="Chromosome"/>
</dbReference>
<proteinExistence type="inferred from homology"/>
<keyword evidence="7" id="KW-0175">Coiled coil</keyword>
<keyword evidence="4 8" id="KW-0812">Transmembrane</keyword>
<dbReference type="Pfam" id="PF02687">
    <property type="entry name" value="FtsX"/>
    <property type="match status" value="1"/>
</dbReference>
<evidence type="ECO:0000256" key="8">
    <source>
        <dbReference type="SAM" id="Phobius"/>
    </source>
</evidence>
<feature type="transmembrane region" description="Helical" evidence="8">
    <location>
        <begin position="508"/>
        <end position="528"/>
    </location>
</feature>
<evidence type="ECO:0000259" key="9">
    <source>
        <dbReference type="Pfam" id="PF02687"/>
    </source>
</evidence>
<dbReference type="GO" id="GO:0098797">
    <property type="term" value="C:plasma membrane protein complex"/>
    <property type="evidence" value="ECO:0007669"/>
    <property type="project" value="TreeGrafter"/>
</dbReference>
<feature type="transmembrane region" description="Helical" evidence="8">
    <location>
        <begin position="407"/>
        <end position="432"/>
    </location>
</feature>
<evidence type="ECO:0000256" key="2">
    <source>
        <dbReference type="ARBA" id="ARBA00005236"/>
    </source>
</evidence>
<gene>
    <name evidence="10" type="ORF">UABAM_05148</name>
</gene>
<comment type="similarity">
    <text evidence="2">Belongs to the ABC-4 integral membrane protein family. LolC/E subfamily.</text>
</comment>
<dbReference type="GO" id="GO:0044874">
    <property type="term" value="P:lipoprotein localization to outer membrane"/>
    <property type="evidence" value="ECO:0007669"/>
    <property type="project" value="TreeGrafter"/>
</dbReference>
<feature type="domain" description="ABC3 transporter permease C-terminal" evidence="9">
    <location>
        <begin position="414"/>
        <end position="536"/>
    </location>
</feature>
<feature type="transmembrane region" description="Helical" evidence="8">
    <location>
        <begin position="453"/>
        <end position="473"/>
    </location>
</feature>
<dbReference type="InterPro" id="IPR003838">
    <property type="entry name" value="ABC3_permease_C"/>
</dbReference>
<evidence type="ECO:0000256" key="4">
    <source>
        <dbReference type="ARBA" id="ARBA00022692"/>
    </source>
</evidence>
<feature type="transmembrane region" description="Helical" evidence="8">
    <location>
        <begin position="21"/>
        <end position="47"/>
    </location>
</feature>
<keyword evidence="3" id="KW-1003">Cell membrane</keyword>
<accession>A0A5S9F5W9</accession>
<dbReference type="InterPro" id="IPR051447">
    <property type="entry name" value="Lipoprotein-release_system"/>
</dbReference>
<keyword evidence="11" id="KW-1185">Reference proteome</keyword>
<evidence type="ECO:0000256" key="6">
    <source>
        <dbReference type="ARBA" id="ARBA00023136"/>
    </source>
</evidence>